<dbReference type="VEuPathDB" id="FungiDB:TAPDE_001741"/>
<accession>R4XBW2</accession>
<dbReference type="InterPro" id="IPR010961">
    <property type="entry name" value="4pyrrol_synth_NH2levulA_synth"/>
</dbReference>
<dbReference type="InterPro" id="IPR004839">
    <property type="entry name" value="Aminotransferase_I/II_large"/>
</dbReference>
<dbReference type="EMBL" id="CAHR02000061">
    <property type="protein sequence ID" value="CCG81866.1"/>
    <property type="molecule type" value="Genomic_DNA"/>
</dbReference>
<dbReference type="CDD" id="cd06454">
    <property type="entry name" value="KBL_like"/>
    <property type="match status" value="1"/>
</dbReference>
<evidence type="ECO:0000256" key="5">
    <source>
        <dbReference type="ARBA" id="ARBA00022679"/>
    </source>
</evidence>
<dbReference type="SUPFAM" id="SSF53383">
    <property type="entry name" value="PLP-dependent transferases"/>
    <property type="match status" value="1"/>
</dbReference>
<keyword evidence="5 11" id="KW-0808">Transferase</keyword>
<keyword evidence="8 11" id="KW-0012">Acyltransferase</keyword>
<dbReference type="PANTHER" id="PTHR13693:SF102">
    <property type="entry name" value="2-AMINO-3-KETOBUTYRATE COENZYME A LIGASE, MITOCHONDRIAL"/>
    <property type="match status" value="1"/>
</dbReference>
<evidence type="ECO:0000256" key="11">
    <source>
        <dbReference type="RuleBase" id="RU910713"/>
    </source>
</evidence>
<comment type="subcellular location">
    <subcellularLocation>
        <location evidence="11">Mitochondrion matrix</location>
    </subcellularLocation>
</comment>
<dbReference type="UniPathway" id="UPA00251">
    <property type="reaction ID" value="UER00375"/>
</dbReference>
<comment type="catalytic activity">
    <reaction evidence="9 11">
        <text>succinyl-CoA + glycine + H(+) = 5-aminolevulinate + CO2 + CoA</text>
        <dbReference type="Rhea" id="RHEA:12921"/>
        <dbReference type="ChEBI" id="CHEBI:15378"/>
        <dbReference type="ChEBI" id="CHEBI:16526"/>
        <dbReference type="ChEBI" id="CHEBI:57287"/>
        <dbReference type="ChEBI" id="CHEBI:57292"/>
        <dbReference type="ChEBI" id="CHEBI:57305"/>
        <dbReference type="ChEBI" id="CHEBI:356416"/>
        <dbReference type="EC" id="2.3.1.37"/>
    </reaction>
</comment>
<sequence length="563" mass="61039">MENMLNQAKQMCPFIKSSSAASLRQMSSGRKNGRSLLTSAGYSCPVMRKALIKQSRAYVVPTKPVYARMPTLEQVHLDAGVLDTSKGSEACPHAQKAMSASRPKANVPSGPVFPYESFYHDILEKKKADKSYRIFNNVNRLAKEFPLAHPKDSTKRINVWCSNDYLGMGKHKDVTKAMHNSIDTYGAGAGGTRNIAGHNQSAERLEASLAHLHHKEAALVFSSCFVANDACLSTLGQKLPNCVIFSDESNHASMIQGIRNSRAEKIIFKHNNLVDLERKLASVDPARPKIIAFESVYSMHGDVGPISQICDLAEKYGAITFLDEVHAVGMYGKHGGGVAEETVGLMERVDIITGTLAKAYGCVGGYIAASAKCVDTIRSLAAGFIFTTSLPPHLMTGALTAVEHLKYSQYERAAQRLAVSRTKAALTSIGIPILANNTHILPVMVGSAEKAKLASDELMQKHNIYVQSINYPTVPVGTERLRITPGPAHSPIMIEQLKNAIDSIWTEHNLPRIDAWAARGVDVGLGIKIDDAQSERGYVTNGAEQSAPLIDASHQPRQIAASA</sequence>
<dbReference type="InterPro" id="IPR050087">
    <property type="entry name" value="AON_synthase_class-II"/>
</dbReference>
<evidence type="ECO:0000256" key="1">
    <source>
        <dbReference type="ARBA" id="ARBA00001933"/>
    </source>
</evidence>
<dbReference type="NCBIfam" id="TIGR01821">
    <property type="entry name" value="5aminolev_synth"/>
    <property type="match status" value="1"/>
</dbReference>
<dbReference type="GO" id="GO:0006782">
    <property type="term" value="P:protoporphyrinogen IX biosynthetic process"/>
    <property type="evidence" value="ECO:0007669"/>
    <property type="project" value="UniProtKB-UniRule"/>
</dbReference>
<evidence type="ECO:0000256" key="7">
    <source>
        <dbReference type="ARBA" id="ARBA00023133"/>
    </source>
</evidence>
<keyword evidence="6 10" id="KW-0663">Pyridoxal phosphate</keyword>
<protein>
    <recommendedName>
        <fullName evidence="11">5-aminolevulinate synthase</fullName>
        <ecNumber evidence="11">2.3.1.37</ecNumber>
    </recommendedName>
    <alternativeName>
        <fullName evidence="11">5-aminolevulinic acid synthase</fullName>
    </alternativeName>
    <alternativeName>
        <fullName evidence="11">Delta-ALA synthase</fullName>
    </alternativeName>
    <alternativeName>
        <fullName evidence="11">Delta-aminolevulinate synthase</fullName>
    </alternativeName>
</protein>
<organism evidence="13 14">
    <name type="scientific">Taphrina deformans (strain PYCC 5710 / ATCC 11124 / CBS 356.35 / IMI 108563 / JCM 9778 / NBRC 8474)</name>
    <name type="common">Peach leaf curl fungus</name>
    <name type="synonym">Lalaria deformans</name>
    <dbReference type="NCBI Taxonomy" id="1097556"/>
    <lineage>
        <taxon>Eukaryota</taxon>
        <taxon>Fungi</taxon>
        <taxon>Dikarya</taxon>
        <taxon>Ascomycota</taxon>
        <taxon>Taphrinomycotina</taxon>
        <taxon>Taphrinomycetes</taxon>
        <taxon>Taphrinales</taxon>
        <taxon>Taphrinaceae</taxon>
        <taxon>Taphrina</taxon>
    </lineage>
</organism>
<evidence type="ECO:0000259" key="12">
    <source>
        <dbReference type="Pfam" id="PF00155"/>
    </source>
</evidence>
<dbReference type="EC" id="2.3.1.37" evidence="11"/>
<evidence type="ECO:0000256" key="9">
    <source>
        <dbReference type="ARBA" id="ARBA00047654"/>
    </source>
</evidence>
<keyword evidence="14" id="KW-1185">Reference proteome</keyword>
<reference evidence="13 14" key="1">
    <citation type="journal article" date="2013" name="MBio">
        <title>Genome sequencing of the plant pathogen Taphrina deformans, the causal agent of peach leaf curl.</title>
        <authorList>
            <person name="Cisse O.H."/>
            <person name="Almeida J.M.G.C.F."/>
            <person name="Fonseca A."/>
            <person name="Kumar A.A."/>
            <person name="Salojaervi J."/>
            <person name="Overmyer K."/>
            <person name="Hauser P.M."/>
            <person name="Pagni M."/>
        </authorList>
    </citation>
    <scope>NUCLEOTIDE SEQUENCE [LARGE SCALE GENOMIC DNA]</scope>
    <source>
        <strain evidence="14">PYCC 5710 / ATCC 11124 / CBS 356.35 / IMI 108563 / JCM 9778 / NBRC 8474</strain>
    </source>
</reference>
<evidence type="ECO:0000256" key="4">
    <source>
        <dbReference type="ARBA" id="ARBA00008392"/>
    </source>
</evidence>
<dbReference type="Pfam" id="PF00155">
    <property type="entry name" value="Aminotran_1_2"/>
    <property type="match status" value="1"/>
</dbReference>
<evidence type="ECO:0000313" key="13">
    <source>
        <dbReference type="EMBL" id="CCG81866.1"/>
    </source>
</evidence>
<keyword evidence="11" id="KW-0496">Mitochondrion</keyword>
<gene>
    <name evidence="13" type="ORF">TAPDE_001741</name>
</gene>
<comment type="cofactor">
    <cofactor evidence="1 10">
        <name>pyridoxal 5'-phosphate</name>
        <dbReference type="ChEBI" id="CHEBI:597326"/>
    </cofactor>
</comment>
<dbReference type="Proteomes" id="UP000013776">
    <property type="component" value="Unassembled WGS sequence"/>
</dbReference>
<dbReference type="GO" id="GO:0005759">
    <property type="term" value="C:mitochondrial matrix"/>
    <property type="evidence" value="ECO:0007669"/>
    <property type="project" value="UniProtKB-SubCell"/>
</dbReference>
<dbReference type="PANTHER" id="PTHR13693">
    <property type="entry name" value="CLASS II AMINOTRANSFERASE/8-AMINO-7-OXONONANOATE SYNTHASE"/>
    <property type="match status" value="1"/>
</dbReference>
<evidence type="ECO:0000256" key="3">
    <source>
        <dbReference type="ARBA" id="ARBA00005029"/>
    </source>
</evidence>
<comment type="function">
    <text evidence="2">Catalyzes the synthesis of 5-aminolevulinate (ALA) from succinyl-CoA and glycine, the first and rate-limiting step in heme biosynthesis.</text>
</comment>
<comment type="similarity">
    <text evidence="4 10">Belongs to the class-II pyridoxal-phosphate-dependent aminotransferase family.</text>
</comment>
<evidence type="ECO:0000256" key="10">
    <source>
        <dbReference type="RuleBase" id="RU003693"/>
    </source>
</evidence>
<dbReference type="GO" id="GO:0030170">
    <property type="term" value="F:pyridoxal phosphate binding"/>
    <property type="evidence" value="ECO:0007669"/>
    <property type="project" value="UniProtKB-UniRule"/>
</dbReference>
<dbReference type="AlphaFoldDB" id="R4XBW2"/>
<comment type="caution">
    <text evidence="13">The sequence shown here is derived from an EMBL/GenBank/DDBJ whole genome shotgun (WGS) entry which is preliminary data.</text>
</comment>
<dbReference type="eggNOG" id="KOG1360">
    <property type="taxonomic scope" value="Eukaryota"/>
</dbReference>
<comment type="pathway">
    <text evidence="3 11">Porphyrin-containing compound metabolism; protoporphyrin-IX biosynthesis; 5-aminolevulinate from glycine: step 1/1.</text>
</comment>
<dbReference type="InterPro" id="IPR001917">
    <property type="entry name" value="Aminotrans_II_pyridoxalP_BS"/>
</dbReference>
<dbReference type="Gene3D" id="3.40.640.10">
    <property type="entry name" value="Type I PLP-dependent aspartate aminotransferase-like (Major domain)"/>
    <property type="match status" value="1"/>
</dbReference>
<dbReference type="FunFam" id="3.40.640.10:FF:000006">
    <property type="entry name" value="5-aminolevulinate synthase, mitochondrial"/>
    <property type="match status" value="1"/>
</dbReference>
<proteinExistence type="inferred from homology"/>
<evidence type="ECO:0000256" key="2">
    <source>
        <dbReference type="ARBA" id="ARBA00003076"/>
    </source>
</evidence>
<feature type="domain" description="Aminotransferase class I/classII large" evidence="12">
    <location>
        <begin position="159"/>
        <end position="501"/>
    </location>
</feature>
<dbReference type="InterPro" id="IPR015421">
    <property type="entry name" value="PyrdxlP-dep_Trfase_major"/>
</dbReference>
<dbReference type="GO" id="GO:0003870">
    <property type="term" value="F:5-aminolevulinate synthase activity"/>
    <property type="evidence" value="ECO:0007669"/>
    <property type="project" value="UniProtKB-EC"/>
</dbReference>
<evidence type="ECO:0000313" key="14">
    <source>
        <dbReference type="Proteomes" id="UP000013776"/>
    </source>
</evidence>
<dbReference type="OrthoDB" id="10263824at2759"/>
<keyword evidence="7 11" id="KW-0350">Heme biosynthesis</keyword>
<evidence type="ECO:0000256" key="8">
    <source>
        <dbReference type="ARBA" id="ARBA00023315"/>
    </source>
</evidence>
<dbReference type="STRING" id="1097556.R4XBW2"/>
<dbReference type="PROSITE" id="PS00599">
    <property type="entry name" value="AA_TRANSFER_CLASS_2"/>
    <property type="match status" value="1"/>
</dbReference>
<dbReference type="Gene3D" id="3.90.1150.10">
    <property type="entry name" value="Aspartate Aminotransferase, domain 1"/>
    <property type="match status" value="1"/>
</dbReference>
<name>R4XBW2_TAPDE</name>
<dbReference type="InterPro" id="IPR015422">
    <property type="entry name" value="PyrdxlP-dep_Trfase_small"/>
</dbReference>
<dbReference type="InterPro" id="IPR015424">
    <property type="entry name" value="PyrdxlP-dep_Trfase"/>
</dbReference>
<evidence type="ECO:0000256" key="6">
    <source>
        <dbReference type="ARBA" id="ARBA00022898"/>
    </source>
</evidence>